<feature type="region of interest" description="Disordered" evidence="7">
    <location>
        <begin position="808"/>
        <end position="875"/>
    </location>
</feature>
<dbReference type="Proteomes" id="UP000275846">
    <property type="component" value="Unassembled WGS sequence"/>
</dbReference>
<feature type="region of interest" description="Disordered" evidence="7">
    <location>
        <begin position="143"/>
        <end position="163"/>
    </location>
</feature>
<evidence type="ECO:0000259" key="8">
    <source>
        <dbReference type="PROSITE" id="PS50103"/>
    </source>
</evidence>
<accession>A0A183SUW3</accession>
<evidence type="ECO:0000256" key="4">
    <source>
        <dbReference type="ARBA" id="ARBA00022833"/>
    </source>
</evidence>
<evidence type="ECO:0000313" key="10">
    <source>
        <dbReference type="Proteomes" id="UP000275846"/>
    </source>
</evidence>
<feature type="region of interest" description="Disordered" evidence="7">
    <location>
        <begin position="997"/>
        <end position="1047"/>
    </location>
</feature>
<feature type="zinc finger region" description="C3H1-type" evidence="5">
    <location>
        <begin position="27"/>
        <end position="54"/>
    </location>
</feature>
<feature type="region of interest" description="Disordered" evidence="7">
    <location>
        <begin position="656"/>
        <end position="678"/>
    </location>
</feature>
<feature type="compositionally biased region" description="Pro residues" evidence="7">
    <location>
        <begin position="148"/>
        <end position="163"/>
    </location>
</feature>
<feature type="region of interest" description="Disordered" evidence="7">
    <location>
        <begin position="1374"/>
        <end position="1394"/>
    </location>
</feature>
<feature type="region of interest" description="Disordered" evidence="7">
    <location>
        <begin position="1460"/>
        <end position="1494"/>
    </location>
</feature>
<dbReference type="STRING" id="70667.A0A183SUW3"/>
<name>A0A183SUW3_SCHSO</name>
<dbReference type="PROSITE" id="PS50103">
    <property type="entry name" value="ZF_C3H1"/>
    <property type="match status" value="3"/>
</dbReference>
<evidence type="ECO:0000256" key="1">
    <source>
        <dbReference type="ARBA" id="ARBA00022723"/>
    </source>
</evidence>
<feature type="compositionally biased region" description="Low complexity" evidence="7">
    <location>
        <begin position="998"/>
        <end position="1018"/>
    </location>
</feature>
<dbReference type="SMART" id="SM00356">
    <property type="entry name" value="ZnF_C3H1"/>
    <property type="match status" value="3"/>
</dbReference>
<evidence type="ECO:0000256" key="2">
    <source>
        <dbReference type="ARBA" id="ARBA00022737"/>
    </source>
</evidence>
<feature type="region of interest" description="Disordered" evidence="7">
    <location>
        <begin position="306"/>
        <end position="325"/>
    </location>
</feature>
<feature type="region of interest" description="Disordered" evidence="7">
    <location>
        <begin position="1559"/>
        <end position="1587"/>
    </location>
</feature>
<feature type="compositionally biased region" description="Basic and acidic residues" evidence="7">
    <location>
        <begin position="825"/>
        <end position="839"/>
    </location>
</feature>
<feature type="coiled-coil region" evidence="6">
    <location>
        <begin position="1502"/>
        <end position="1536"/>
    </location>
</feature>
<feature type="domain" description="C3H1-type" evidence="8">
    <location>
        <begin position="117"/>
        <end position="144"/>
    </location>
</feature>
<gene>
    <name evidence="9" type="ORF">SSLN_LOCUS8011</name>
</gene>
<evidence type="ECO:0000256" key="6">
    <source>
        <dbReference type="SAM" id="Coils"/>
    </source>
</evidence>
<dbReference type="Pfam" id="PF00642">
    <property type="entry name" value="zf-CCCH"/>
    <property type="match status" value="1"/>
</dbReference>
<dbReference type="GO" id="GO:0008270">
    <property type="term" value="F:zinc ion binding"/>
    <property type="evidence" value="ECO:0007669"/>
    <property type="project" value="UniProtKB-KW"/>
</dbReference>
<feature type="compositionally biased region" description="Low complexity" evidence="7">
    <location>
        <begin position="1485"/>
        <end position="1494"/>
    </location>
</feature>
<feature type="domain" description="C3H1-type" evidence="8">
    <location>
        <begin position="64"/>
        <end position="90"/>
    </location>
</feature>
<feature type="compositionally biased region" description="Low complexity" evidence="7">
    <location>
        <begin position="808"/>
        <end position="824"/>
    </location>
</feature>
<dbReference type="PANTHER" id="PTHR12675:SF6">
    <property type="entry name" value="ZINC FINGER CCCH DOMAIN-CONTAINING PROTEIN 10"/>
    <property type="match status" value="1"/>
</dbReference>
<evidence type="ECO:0000313" key="11">
    <source>
        <dbReference type="WBParaSite" id="SSLN_0000831701-mRNA-1"/>
    </source>
</evidence>
<feature type="compositionally biased region" description="Low complexity" evidence="7">
    <location>
        <begin position="656"/>
        <end position="670"/>
    </location>
</feature>
<protein>
    <submittedName>
        <fullName evidence="11">Zinc finger CCCH domain-containing protein 10</fullName>
    </submittedName>
</protein>
<evidence type="ECO:0000256" key="5">
    <source>
        <dbReference type="PROSITE-ProRule" id="PRU00723"/>
    </source>
</evidence>
<dbReference type="EMBL" id="UYSU01034431">
    <property type="protein sequence ID" value="VDL94396.1"/>
    <property type="molecule type" value="Genomic_DNA"/>
</dbReference>
<keyword evidence="6" id="KW-0175">Coiled coil</keyword>
<feature type="zinc finger region" description="C3H1-type" evidence="5">
    <location>
        <begin position="117"/>
        <end position="144"/>
    </location>
</feature>
<dbReference type="Gene3D" id="4.10.1000.10">
    <property type="entry name" value="Zinc finger, CCCH-type"/>
    <property type="match status" value="1"/>
</dbReference>
<keyword evidence="4 5" id="KW-0862">Zinc</keyword>
<proteinExistence type="predicted"/>
<dbReference type="Gene3D" id="3.30.1370.210">
    <property type="match status" value="1"/>
</dbReference>
<feature type="compositionally biased region" description="Acidic residues" evidence="7">
    <location>
        <begin position="1464"/>
        <end position="1476"/>
    </location>
</feature>
<feature type="compositionally biased region" description="Low complexity" evidence="7">
    <location>
        <begin position="308"/>
        <end position="321"/>
    </location>
</feature>
<keyword evidence="1 5" id="KW-0479">Metal-binding</keyword>
<feature type="zinc finger region" description="C3H1-type" evidence="5">
    <location>
        <begin position="64"/>
        <end position="90"/>
    </location>
</feature>
<reference evidence="9 10" key="2">
    <citation type="submission" date="2018-11" db="EMBL/GenBank/DDBJ databases">
        <authorList>
            <consortium name="Pathogen Informatics"/>
        </authorList>
    </citation>
    <scope>NUCLEOTIDE SEQUENCE [LARGE SCALE GENOMIC DNA]</scope>
    <source>
        <strain evidence="9 10">NST_G2</strain>
    </source>
</reference>
<feature type="domain" description="C3H1-type" evidence="8">
    <location>
        <begin position="27"/>
        <end position="54"/>
    </location>
</feature>
<dbReference type="PANTHER" id="PTHR12675">
    <property type="entry name" value="MUSCLEBLIND-LIKE PROTEIN"/>
    <property type="match status" value="1"/>
</dbReference>
<dbReference type="WBParaSite" id="SSLN_0000831701-mRNA-1">
    <property type="protein sequence ID" value="SSLN_0000831701-mRNA-1"/>
    <property type="gene ID" value="SSLN_0000831701"/>
</dbReference>
<keyword evidence="10" id="KW-1185">Reference proteome</keyword>
<evidence type="ECO:0000313" key="9">
    <source>
        <dbReference type="EMBL" id="VDL94396.1"/>
    </source>
</evidence>
<feature type="compositionally biased region" description="Polar residues" evidence="7">
    <location>
        <begin position="1025"/>
        <end position="1036"/>
    </location>
</feature>
<dbReference type="InterPro" id="IPR000571">
    <property type="entry name" value="Znf_CCCH"/>
</dbReference>
<evidence type="ECO:0000256" key="3">
    <source>
        <dbReference type="ARBA" id="ARBA00022771"/>
    </source>
</evidence>
<organism evidence="11">
    <name type="scientific">Schistocephalus solidus</name>
    <name type="common">Tapeworm</name>
    <dbReference type="NCBI Taxonomy" id="70667"/>
    <lineage>
        <taxon>Eukaryota</taxon>
        <taxon>Metazoa</taxon>
        <taxon>Spiralia</taxon>
        <taxon>Lophotrochozoa</taxon>
        <taxon>Platyhelminthes</taxon>
        <taxon>Cestoda</taxon>
        <taxon>Eucestoda</taxon>
        <taxon>Diphyllobothriidea</taxon>
        <taxon>Diphyllobothriidae</taxon>
        <taxon>Schistocephalus</taxon>
    </lineage>
</organism>
<sequence>MQSGAFASLFDVNKSDEWLSNSQDLSNLDTTICRDYLRHVCKRGRKCKFKHPSQEECDRLRADRGEVVFCHDYQNGACRRPACKFLHVTKEEEEAYRLNGSLPSNLSSSHSTEKSSDLKVPLCKDYLNHNCHRGAACKFRHLKAQPSDQPPPSSVPPQPPQPTYVPVTSQNFAYLDFPLKTQSPPVNGHVYLPQTVNYTVRTSQPCSAACAVTSTLPSSVSTSTFLLPPQQSYSYAQLPVSAVPSDIITSSVSSDILLPISQTVIVAPSVIEHVSSQGEFTQPQHHHHHHQQHQSILSAPHTAFSVLQKQQPSQQPQAHPPNGLHLTSQATQLGTVQTITLASDPHKAFTQHLYAQIPAVANPTSCSAVTAHRLTVRSAVAPHSLSTSTAAAIVGTPVIPASSVYLQQQQPQQQHQSPECLLAPSSAAATALAAHASPALVNSHPASQDMSHAGQIIVSTVPLLHSGLQMSLMEPGATLMQTDRQQQQQPLSSSSALHFASHPAVATLPVSAQPPPPSAVRPVAGNSVSLILHPTSEVAPLPARIVSLPAMAASTAVSATATFTTTSVDNAGVSTIPLSVLAPVMPACSTATFQPAAVLHTAGDAPTGHTFLAPGSGTFHTFVSNAACQMTVNHSGTGQHMTLSIPVSSAAYVPTATATNTPSNHSSSPTVEISPTTTSPTVVCQSTTLDQQKQQEANTAAAFAAAACFGAAAAAATRVAAVANSSVASSGFINSASSLTAGLSHHSASTSAAVAAAAAAAVAAVVSAPSSSSVSTRISLPPPPSLSVSHSFGSAHCDTLVTAMTVKNETTSPSPSSSANSTESTEPKLSADTKGHPDATSRSSQRLWRSFKASSRSRHRTVAADSPRQKLSMNADIVDANTTTKTTPGLLDPASVSNLMLHQAGDQGSSATPPPLPSSTSHQHAALMSFNSATYTMTTAAAAAAAVVAAAAVEHQQQQQEQKRVAAALANVAGTSATCSQLDHVTLLSDRGLRLDQTSPASQSTTSSSLPSPTTTFSLKEPPTSKVSNHSHSSLQRCFKQHRKHPAAHKLGVAETDLVYGDSDVMNSMSAFAQRLMISTNRRNRNTFHDQRSLRRYMGRNISVNETEEDEDDEEEEEDFEDIVDFVDEVVGEETQLSPRFGRPSGHSAKDAVSLAREDLYEQYATSCTSRHLSTEQERNIVARDPREPAVYLFQPKKSRLSVESTTPDYHPAHNLNCNGQAFDPPPPFTTQALKSNSSALERRRLRDLPDQLNHNNRGRPRSLDRCIGCRSHPGLGSRRRCFSFSACDSFGKSKPLEESNFRQEGDFTKVDYSELSPFTQISGPCGQPCVFPTVSHSDIPQIPSTLIETHKLALRPCNGRINLARIPTREHKRFGLKRSSTPTSTSGRHKRERLSRLDLDDAYDFCADPEFFVNLQTPSTVSSSCSKEFCGERFAAAAAAAASATSAFDAFMVKGISTRGAGGDDEDEDDEEDEASLVGMSRTSSQAPPQSPSSVYLKKRLFSVKRENANLRCQLQSLLEQRNSLRKANSFLLKQNARLRNCNKRAVAAVRAAEQAVGVSRSGGHRTNRTVVLPKRPSSREPSADR</sequence>
<dbReference type="GO" id="GO:0003723">
    <property type="term" value="F:RNA binding"/>
    <property type="evidence" value="ECO:0007669"/>
    <property type="project" value="TreeGrafter"/>
</dbReference>
<reference evidence="11" key="1">
    <citation type="submission" date="2016-06" db="UniProtKB">
        <authorList>
            <consortium name="WormBaseParasite"/>
        </authorList>
    </citation>
    <scope>IDENTIFICATION</scope>
</reference>
<dbReference type="GO" id="GO:0043484">
    <property type="term" value="P:regulation of RNA splicing"/>
    <property type="evidence" value="ECO:0007669"/>
    <property type="project" value="TreeGrafter"/>
</dbReference>
<dbReference type="OrthoDB" id="250836at2759"/>
<evidence type="ECO:0000256" key="7">
    <source>
        <dbReference type="SAM" id="MobiDB-lite"/>
    </source>
</evidence>
<keyword evidence="2" id="KW-0677">Repeat</keyword>
<keyword evidence="3 5" id="KW-0863">Zinc-finger</keyword>